<evidence type="ECO:0000256" key="8">
    <source>
        <dbReference type="ARBA" id="ARBA00023224"/>
    </source>
</evidence>
<keyword evidence="8 9" id="KW-0807">Transducer</keyword>
<proteinExistence type="inferred from homology"/>
<dbReference type="CDD" id="cd14967">
    <property type="entry name" value="7tmA_amine_R-like"/>
    <property type="match status" value="1"/>
</dbReference>
<dbReference type="Pfam" id="PF00001">
    <property type="entry name" value="7tm_1"/>
    <property type="match status" value="2"/>
</dbReference>
<feature type="domain" description="G-protein coupled receptors family 1 profile" evidence="11">
    <location>
        <begin position="1"/>
        <end position="228"/>
    </location>
</feature>
<evidence type="ECO:0000259" key="11">
    <source>
        <dbReference type="PROSITE" id="PS50262"/>
    </source>
</evidence>
<dbReference type="OrthoDB" id="5957871at2759"/>
<dbReference type="GO" id="GO:0030594">
    <property type="term" value="F:neurotransmitter receptor activity"/>
    <property type="evidence" value="ECO:0007669"/>
    <property type="project" value="TreeGrafter"/>
</dbReference>
<dbReference type="PROSITE" id="PS00237">
    <property type="entry name" value="G_PROTEIN_RECEP_F1_1"/>
    <property type="match status" value="1"/>
</dbReference>
<keyword evidence="3 9" id="KW-0812">Transmembrane</keyword>
<evidence type="ECO:0000256" key="10">
    <source>
        <dbReference type="SAM" id="Phobius"/>
    </source>
</evidence>
<dbReference type="Proteomes" id="UP000594262">
    <property type="component" value="Unplaced"/>
</dbReference>
<evidence type="ECO:0000256" key="7">
    <source>
        <dbReference type="ARBA" id="ARBA00023170"/>
    </source>
</evidence>
<evidence type="ECO:0000256" key="3">
    <source>
        <dbReference type="ARBA" id="ARBA00022692"/>
    </source>
</evidence>
<dbReference type="GO" id="GO:0007187">
    <property type="term" value="P:G protein-coupled receptor signaling pathway, coupled to cyclic nucleotide second messenger"/>
    <property type="evidence" value="ECO:0007669"/>
    <property type="project" value="TreeGrafter"/>
</dbReference>
<dbReference type="SUPFAM" id="SSF81321">
    <property type="entry name" value="Family A G protein-coupled receptor-like"/>
    <property type="match status" value="1"/>
</dbReference>
<reference evidence="12" key="1">
    <citation type="submission" date="2021-01" db="UniProtKB">
        <authorList>
            <consortium name="EnsemblMetazoa"/>
        </authorList>
    </citation>
    <scope>IDENTIFICATION</scope>
</reference>
<keyword evidence="7 9" id="KW-0675">Receptor</keyword>
<dbReference type="InterPro" id="IPR017452">
    <property type="entry name" value="GPCR_Rhodpsn_7TM"/>
</dbReference>
<evidence type="ECO:0000256" key="9">
    <source>
        <dbReference type="RuleBase" id="RU000688"/>
    </source>
</evidence>
<feature type="transmembrane region" description="Helical" evidence="10">
    <location>
        <begin position="96"/>
        <end position="116"/>
    </location>
</feature>
<organism evidence="12 13">
    <name type="scientific">Clytia hemisphaerica</name>
    <dbReference type="NCBI Taxonomy" id="252671"/>
    <lineage>
        <taxon>Eukaryota</taxon>
        <taxon>Metazoa</taxon>
        <taxon>Cnidaria</taxon>
        <taxon>Hydrozoa</taxon>
        <taxon>Hydroidolina</taxon>
        <taxon>Leptothecata</taxon>
        <taxon>Obeliida</taxon>
        <taxon>Clytiidae</taxon>
        <taxon>Clytia</taxon>
    </lineage>
</organism>
<dbReference type="GO" id="GO:0045202">
    <property type="term" value="C:synapse"/>
    <property type="evidence" value="ECO:0007669"/>
    <property type="project" value="GOC"/>
</dbReference>
<feature type="transmembrane region" description="Helical" evidence="10">
    <location>
        <begin position="12"/>
        <end position="34"/>
    </location>
</feature>
<name>A0A7M5V7R3_9CNID</name>
<evidence type="ECO:0000256" key="4">
    <source>
        <dbReference type="ARBA" id="ARBA00022989"/>
    </source>
</evidence>
<dbReference type="PRINTS" id="PR00237">
    <property type="entry name" value="GPCRRHODOPSN"/>
</dbReference>
<evidence type="ECO:0000256" key="6">
    <source>
        <dbReference type="ARBA" id="ARBA00023136"/>
    </source>
</evidence>
<comment type="similarity">
    <text evidence="9">Belongs to the G-protein coupled receptor 1 family.</text>
</comment>
<dbReference type="GO" id="GO:0005886">
    <property type="term" value="C:plasma membrane"/>
    <property type="evidence" value="ECO:0007669"/>
    <property type="project" value="UniProtKB-SubCell"/>
</dbReference>
<dbReference type="GO" id="GO:0004993">
    <property type="term" value="F:G protein-coupled serotonin receptor activity"/>
    <property type="evidence" value="ECO:0007669"/>
    <property type="project" value="TreeGrafter"/>
</dbReference>
<evidence type="ECO:0000256" key="5">
    <source>
        <dbReference type="ARBA" id="ARBA00023040"/>
    </source>
</evidence>
<keyword evidence="6 10" id="KW-0472">Membrane</keyword>
<dbReference type="PANTHER" id="PTHR24247">
    <property type="entry name" value="5-HYDROXYTRYPTAMINE RECEPTOR"/>
    <property type="match status" value="1"/>
</dbReference>
<dbReference type="AlphaFoldDB" id="A0A7M5V7R3"/>
<keyword evidence="5 9" id="KW-0297">G-protein coupled receptor</keyword>
<evidence type="ECO:0000256" key="1">
    <source>
        <dbReference type="ARBA" id="ARBA00004651"/>
    </source>
</evidence>
<accession>A0A7M5V7R3</accession>
<sequence length="422" mass="48150">MYRRLRVITHYYIVSLAVSDLIVGLISIPIWLSFELTGFQNLPNWIDDIQMVQVMEFIDILSCVSSIVNLAAISIDRFFGIVTPLKHKAWMTEKSAILFIVSCWIYSMVIAGTKLAPQFEDYILFNFTAGFALPLLIICSCYAFIFIQVRRHANRKISNQISKQWTLARTISVVVSFFLICWTPFFIIVLMYQYCLSCTFFEQPWFEYIPGVIKTLHYFNSCCNPFVYGVFNVNFRSAYKGILYKCLGKELKHTPYDVSIIIGSRNASLRNRSNTSVSIMSYMEPQSGANQENDDLLVTGDRVRTSSFSNIANALPKPLSPKRSLEDEPRMLLRQKFQKQLSLENYSPVQTPTSSFEDDTLLSETVSLSLSDSISSTESPNLLSCTENSTNTENCNWQFDNLTNNSLLDFDTLLGQAKESDI</sequence>
<evidence type="ECO:0000313" key="13">
    <source>
        <dbReference type="Proteomes" id="UP000594262"/>
    </source>
</evidence>
<keyword evidence="4 10" id="KW-1133">Transmembrane helix</keyword>
<dbReference type="GO" id="GO:0030425">
    <property type="term" value="C:dendrite"/>
    <property type="evidence" value="ECO:0007669"/>
    <property type="project" value="TreeGrafter"/>
</dbReference>
<dbReference type="GO" id="GO:0007268">
    <property type="term" value="P:chemical synaptic transmission"/>
    <property type="evidence" value="ECO:0007669"/>
    <property type="project" value="TreeGrafter"/>
</dbReference>
<feature type="transmembrane region" description="Helical" evidence="10">
    <location>
        <begin position="54"/>
        <end position="75"/>
    </location>
</feature>
<feature type="transmembrane region" description="Helical" evidence="10">
    <location>
        <begin position="122"/>
        <end position="147"/>
    </location>
</feature>
<comment type="subcellular location">
    <subcellularLocation>
        <location evidence="1">Cell membrane</location>
        <topology evidence="1">Multi-pass membrane protein</topology>
    </subcellularLocation>
</comment>
<dbReference type="InterPro" id="IPR000276">
    <property type="entry name" value="GPCR_Rhodpsn"/>
</dbReference>
<dbReference type="PANTHER" id="PTHR24247:SF202">
    <property type="entry name" value="5-HYDROXYTRYPTAMINE RECEPTOR 1"/>
    <property type="match status" value="1"/>
</dbReference>
<keyword evidence="2" id="KW-1003">Cell membrane</keyword>
<feature type="transmembrane region" description="Helical" evidence="10">
    <location>
        <begin position="167"/>
        <end position="192"/>
    </location>
</feature>
<evidence type="ECO:0000313" key="12">
    <source>
        <dbReference type="EnsemblMetazoa" id="CLYHEMP011194.1"/>
    </source>
</evidence>
<protein>
    <recommendedName>
        <fullName evidence="11">G-protein coupled receptors family 1 profile domain-containing protein</fullName>
    </recommendedName>
</protein>
<dbReference type="PROSITE" id="PS50262">
    <property type="entry name" value="G_PROTEIN_RECEP_F1_2"/>
    <property type="match status" value="1"/>
</dbReference>
<dbReference type="Gene3D" id="1.20.1070.10">
    <property type="entry name" value="Rhodopsin 7-helix transmembrane proteins"/>
    <property type="match status" value="1"/>
</dbReference>
<keyword evidence="13" id="KW-1185">Reference proteome</keyword>
<dbReference type="EnsemblMetazoa" id="CLYHEMT011194.1">
    <property type="protein sequence ID" value="CLYHEMP011194.1"/>
    <property type="gene ID" value="CLYHEMG011194"/>
</dbReference>
<evidence type="ECO:0000256" key="2">
    <source>
        <dbReference type="ARBA" id="ARBA00022475"/>
    </source>
</evidence>